<feature type="compositionally biased region" description="Polar residues" evidence="2">
    <location>
        <begin position="457"/>
        <end position="473"/>
    </location>
</feature>
<accession>A0A6J1LYP0</accession>
<feature type="coiled-coil region" evidence="1">
    <location>
        <begin position="407"/>
        <end position="444"/>
    </location>
</feature>
<feature type="compositionally biased region" description="Basic and acidic residues" evidence="2">
    <location>
        <begin position="246"/>
        <end position="264"/>
    </location>
</feature>
<dbReference type="AlphaFoldDB" id="A0A6J1LYP0"/>
<keyword evidence="1" id="KW-0175">Coiled coil</keyword>
<feature type="region of interest" description="Disordered" evidence="2">
    <location>
        <begin position="94"/>
        <end position="137"/>
    </location>
</feature>
<evidence type="ECO:0000256" key="1">
    <source>
        <dbReference type="SAM" id="Coils"/>
    </source>
</evidence>
<feature type="region of interest" description="Disordered" evidence="2">
    <location>
        <begin position="340"/>
        <end position="360"/>
    </location>
</feature>
<dbReference type="OMA" id="YSAYLEW"/>
<evidence type="ECO:0000313" key="5">
    <source>
        <dbReference type="RefSeq" id="XP_023171717.2"/>
    </source>
</evidence>
<dbReference type="GeneID" id="111600006"/>
<feature type="region of interest" description="Disordered" evidence="2">
    <location>
        <begin position="764"/>
        <end position="807"/>
    </location>
</feature>
<dbReference type="Proteomes" id="UP000504633">
    <property type="component" value="Unplaced"/>
</dbReference>
<evidence type="ECO:0000256" key="2">
    <source>
        <dbReference type="SAM" id="MobiDB-lite"/>
    </source>
</evidence>
<feature type="compositionally biased region" description="Basic and acidic residues" evidence="2">
    <location>
        <begin position="784"/>
        <end position="807"/>
    </location>
</feature>
<proteinExistence type="predicted"/>
<dbReference type="InterPro" id="IPR025259">
    <property type="entry name" value="CCDC34/181"/>
</dbReference>
<name>A0A6J1LYP0_DROHY</name>
<feature type="domain" description="Coiled-coil" evidence="3">
    <location>
        <begin position="401"/>
        <end position="560"/>
    </location>
</feature>
<feature type="region of interest" description="Disordered" evidence="2">
    <location>
        <begin position="708"/>
        <end position="734"/>
    </location>
</feature>
<reference evidence="5" key="1">
    <citation type="submission" date="2025-08" db="UniProtKB">
        <authorList>
            <consortium name="RefSeq"/>
        </authorList>
    </citation>
    <scope>IDENTIFICATION</scope>
    <source>
        <strain evidence="5">15085-1641.00</strain>
        <tissue evidence="5">Whole body</tissue>
    </source>
</reference>
<sequence length="807" mass="94472">MAFVASNDQHGNEIMRVVLSTEPGKRTVASCQNLRINCTSTGAQLDTRAGRYDHRHRFHFFADTALSQRQTDLNLQQKEHGDRNKEQTLGEQHWLEQKKQQQQEREKQERKQEEGGRLSAQSKQRQQLQPEPLEQRGDKALQLERKATTEQLPSKISCVERNRCKTEQQEKSHRETLHRYSAYLEWSYEEISQSEKQSQLQPISQPMKLQPERSKSNRKTQIINSQTEKLQPESLHLEGFKPLMRPKPERLQSERFPQEDLQPKLEKVQKARLEKKLQPKDMQAKELQAKISQLLQKSQTELSFQQAKELQQKKKSQKELPQPNIGLQLEKTSQLDLSQSMKTLQPGHSSSQHSSNQSDGDLAVAELAQWNSAEVIAHSTMLAPQDNIYQRGSSECATSGSPFHTWLAAKKEKHQQLETERRQTTELEEQRAKERSRLAQLKYERWFKAKTNQLRRAKSDLSSTQMTGNSRQSLPAAESQRRLIEWEREKLAELKEQRMRREASLARKNLIDSARRELSADAWEQWVHASRNKPKPVPMGKGLDSLRGTNSPHFKNPNEWQSLQVSSNRTQLSQPTQTPQRHGPDYERLERLAQPRRHRYKTSFVPEVKSNQLGLEDDYHLAKLNNSLDSCLLRPHRTPIIWSKTNAQRVREMKRNVPLVETPRELQDDQLEQLRKQQELQNNKVLPRKFQQKRDQLRRKLKGWVEEGKALPVRSHSSSHSLKDEFKHEQKQELRQQQRRAVYVEETAHLQRRLVSLNESRVQRSDDQLQSIAKKPIAPLQRARSIEPKRLLKVKDSKEAQKARPWR</sequence>
<evidence type="ECO:0000259" key="3">
    <source>
        <dbReference type="Pfam" id="PF13904"/>
    </source>
</evidence>
<dbReference type="OrthoDB" id="6591885at2759"/>
<organism evidence="4 5">
    <name type="scientific">Drosophila hydei</name>
    <name type="common">Fruit fly</name>
    <dbReference type="NCBI Taxonomy" id="7224"/>
    <lineage>
        <taxon>Eukaryota</taxon>
        <taxon>Metazoa</taxon>
        <taxon>Ecdysozoa</taxon>
        <taxon>Arthropoda</taxon>
        <taxon>Hexapoda</taxon>
        <taxon>Insecta</taxon>
        <taxon>Pterygota</taxon>
        <taxon>Neoptera</taxon>
        <taxon>Endopterygota</taxon>
        <taxon>Diptera</taxon>
        <taxon>Brachycera</taxon>
        <taxon>Muscomorpha</taxon>
        <taxon>Ephydroidea</taxon>
        <taxon>Drosophilidae</taxon>
        <taxon>Drosophila</taxon>
    </lineage>
</organism>
<feature type="region of interest" description="Disordered" evidence="2">
    <location>
        <begin position="529"/>
        <end position="584"/>
    </location>
</feature>
<protein>
    <submittedName>
        <fullName evidence="5">Trichohyalin-like</fullName>
    </submittedName>
</protein>
<dbReference type="KEGG" id="dhe:111600006"/>
<feature type="compositionally biased region" description="Basic and acidic residues" evidence="2">
    <location>
        <begin position="721"/>
        <end position="734"/>
    </location>
</feature>
<keyword evidence="4" id="KW-1185">Reference proteome</keyword>
<feature type="compositionally biased region" description="Polar residues" evidence="2">
    <location>
        <begin position="219"/>
        <end position="229"/>
    </location>
</feature>
<dbReference type="Pfam" id="PF13904">
    <property type="entry name" value="CCDC34"/>
    <property type="match status" value="1"/>
</dbReference>
<feature type="compositionally biased region" description="Basic and acidic residues" evidence="2">
    <location>
        <begin position="94"/>
        <end position="116"/>
    </location>
</feature>
<feature type="region of interest" description="Disordered" evidence="2">
    <location>
        <begin position="457"/>
        <end position="480"/>
    </location>
</feature>
<feature type="compositionally biased region" description="Polar residues" evidence="2">
    <location>
        <begin position="547"/>
        <end position="580"/>
    </location>
</feature>
<evidence type="ECO:0000313" key="4">
    <source>
        <dbReference type="Proteomes" id="UP000504633"/>
    </source>
</evidence>
<gene>
    <name evidence="5" type="primary">LOC111600006</name>
</gene>
<feature type="region of interest" description="Disordered" evidence="2">
    <location>
        <begin position="197"/>
        <end position="264"/>
    </location>
</feature>
<dbReference type="RefSeq" id="XP_023171717.2">
    <property type="nucleotide sequence ID" value="XM_023315949.2"/>
</dbReference>
<feature type="compositionally biased region" description="Low complexity" evidence="2">
    <location>
        <begin position="348"/>
        <end position="358"/>
    </location>
</feature>